<evidence type="ECO:0000313" key="2">
    <source>
        <dbReference type="Proteomes" id="UP000001877"/>
    </source>
</evidence>
<dbReference type="HOGENOM" id="CLU_2876984_0_0_9"/>
<protein>
    <submittedName>
        <fullName evidence="1">Uncharacterized protein</fullName>
    </submittedName>
</protein>
<dbReference type="KEGG" id="bbe:BBR47_03350"/>
<sequence length="63" mass="7419">MLMLTAALMPTATLIFFSFFCHLFSPFSKHLFCPASNEINPQTFKQIFNYYIIASFWFVQELI</sequence>
<dbReference type="AlphaFoldDB" id="C0ZIU4"/>
<name>C0ZIU4_BREBN</name>
<gene>
    <name evidence="1" type="ordered locus">BBR47_03350</name>
</gene>
<dbReference type="EMBL" id="AP008955">
    <property type="protein sequence ID" value="BAH41312.1"/>
    <property type="molecule type" value="Genomic_DNA"/>
</dbReference>
<keyword evidence="2" id="KW-1185">Reference proteome</keyword>
<dbReference type="Proteomes" id="UP000001877">
    <property type="component" value="Chromosome"/>
</dbReference>
<proteinExistence type="predicted"/>
<evidence type="ECO:0000313" key="1">
    <source>
        <dbReference type="EMBL" id="BAH41312.1"/>
    </source>
</evidence>
<reference evidence="1 2" key="1">
    <citation type="submission" date="2005-03" db="EMBL/GenBank/DDBJ databases">
        <title>Brevibacillus brevis strain 47, complete genome.</title>
        <authorList>
            <person name="Hosoyama A."/>
            <person name="Yamada R."/>
            <person name="Hongo Y."/>
            <person name="Terui Y."/>
            <person name="Ankai A."/>
            <person name="Masuyama W."/>
            <person name="Sekiguchi M."/>
            <person name="Takeda T."/>
            <person name="Asano K."/>
            <person name="Ohji S."/>
            <person name="Ichikawa N."/>
            <person name="Narita S."/>
            <person name="Aoki N."/>
            <person name="Miura H."/>
            <person name="Matsushita S."/>
            <person name="Sekigawa T."/>
            <person name="Yamagata H."/>
            <person name="Yoshikawa H."/>
            <person name="Udaka S."/>
            <person name="Tanikawa S."/>
            <person name="Fujita N."/>
        </authorList>
    </citation>
    <scope>NUCLEOTIDE SEQUENCE [LARGE SCALE GENOMIC DNA]</scope>
    <source>
        <strain evidence="2">47 / JCM 6285 / NBRC 100599</strain>
    </source>
</reference>
<accession>C0ZIU4</accession>
<organism evidence="1 2">
    <name type="scientific">Brevibacillus brevis (strain 47 / JCM 6285 / NBRC 100599)</name>
    <dbReference type="NCBI Taxonomy" id="358681"/>
    <lineage>
        <taxon>Bacteria</taxon>
        <taxon>Bacillati</taxon>
        <taxon>Bacillota</taxon>
        <taxon>Bacilli</taxon>
        <taxon>Bacillales</taxon>
        <taxon>Paenibacillaceae</taxon>
        <taxon>Brevibacillus</taxon>
    </lineage>
</organism>